<feature type="transmembrane region" description="Helical" evidence="2">
    <location>
        <begin position="122"/>
        <end position="142"/>
    </location>
</feature>
<dbReference type="Proteomes" id="UP000001542">
    <property type="component" value="Unassembled WGS sequence"/>
</dbReference>
<keyword evidence="2" id="KW-0472">Membrane</keyword>
<name>A2DYV6_TRIV3</name>
<dbReference type="EMBL" id="DS113271">
    <property type="protein sequence ID" value="EAY14367.1"/>
    <property type="molecule type" value="Genomic_DNA"/>
</dbReference>
<feature type="transmembrane region" description="Helical" evidence="2">
    <location>
        <begin position="88"/>
        <end position="110"/>
    </location>
</feature>
<feature type="transmembrane region" description="Helical" evidence="2">
    <location>
        <begin position="154"/>
        <end position="176"/>
    </location>
</feature>
<feature type="transmembrane region" description="Helical" evidence="2">
    <location>
        <begin position="58"/>
        <end position="76"/>
    </location>
</feature>
<feature type="transmembrane region" description="Helical" evidence="2">
    <location>
        <begin position="217"/>
        <end position="234"/>
    </location>
</feature>
<sequence>MDEFKFSDSDTSDRVFVSNVLVNSTFDLANVHMIINSDFENINGLYVYWQYVTSEKPAFIVGLRLLIILTSVYLTHNYIMGLVPGIELFTQGSTIVLGILSCLASFPFNMFFNSKIMDVPQVFFAAIMVSFFRYVVLTEIQLEAECKQTPTMKYNVFFIILFSIYSITELALTFSITSKSFILVNILNVLNYIYVGISVFITIMAFLRYDNGYTRRLIFMCTLELLSFLFYISLPYVVEMPLHRTLTFGAAHIFMISYMLALLQICYEPQYNSQETDQSSLLSKETSAVDINLQPDLEDENETPLEN</sequence>
<dbReference type="AlphaFoldDB" id="A2DYV6"/>
<reference evidence="3" key="1">
    <citation type="submission" date="2006-10" db="EMBL/GenBank/DDBJ databases">
        <authorList>
            <person name="Amadeo P."/>
            <person name="Zhao Q."/>
            <person name="Wortman J."/>
            <person name="Fraser-Liggett C."/>
            <person name="Carlton J."/>
        </authorList>
    </citation>
    <scope>NUCLEOTIDE SEQUENCE</scope>
    <source>
        <strain evidence="3">G3</strain>
    </source>
</reference>
<evidence type="ECO:0000313" key="3">
    <source>
        <dbReference type="EMBL" id="EAY14367.1"/>
    </source>
</evidence>
<keyword evidence="4" id="KW-1185">Reference proteome</keyword>
<gene>
    <name evidence="3" type="ORF">TVAG_255590</name>
</gene>
<evidence type="ECO:0000256" key="2">
    <source>
        <dbReference type="SAM" id="Phobius"/>
    </source>
</evidence>
<accession>A2DYV6</accession>
<dbReference type="KEGG" id="tva:4772363"/>
<keyword evidence="2" id="KW-0812">Transmembrane</keyword>
<dbReference type="InParanoid" id="A2DYV6"/>
<dbReference type="VEuPathDB" id="TrichDB:TVAG_255590"/>
<protein>
    <submittedName>
        <fullName evidence="3">Uncharacterized protein</fullName>
    </submittedName>
</protein>
<proteinExistence type="predicted"/>
<dbReference type="VEuPathDB" id="TrichDB:TVAGG3_0869850"/>
<feature type="transmembrane region" description="Helical" evidence="2">
    <location>
        <begin position="182"/>
        <end position="205"/>
    </location>
</feature>
<feature type="region of interest" description="Disordered" evidence="1">
    <location>
        <begin position="288"/>
        <end position="307"/>
    </location>
</feature>
<feature type="compositionally biased region" description="Acidic residues" evidence="1">
    <location>
        <begin position="296"/>
        <end position="307"/>
    </location>
</feature>
<reference evidence="3" key="2">
    <citation type="journal article" date="2007" name="Science">
        <title>Draft genome sequence of the sexually transmitted pathogen Trichomonas vaginalis.</title>
        <authorList>
            <person name="Carlton J.M."/>
            <person name="Hirt R.P."/>
            <person name="Silva J.C."/>
            <person name="Delcher A.L."/>
            <person name="Schatz M."/>
            <person name="Zhao Q."/>
            <person name="Wortman J.R."/>
            <person name="Bidwell S.L."/>
            <person name="Alsmark U.C.M."/>
            <person name="Besteiro S."/>
            <person name="Sicheritz-Ponten T."/>
            <person name="Noel C.J."/>
            <person name="Dacks J.B."/>
            <person name="Foster P.G."/>
            <person name="Simillion C."/>
            <person name="Van de Peer Y."/>
            <person name="Miranda-Saavedra D."/>
            <person name="Barton G.J."/>
            <person name="Westrop G.D."/>
            <person name="Mueller S."/>
            <person name="Dessi D."/>
            <person name="Fiori P.L."/>
            <person name="Ren Q."/>
            <person name="Paulsen I."/>
            <person name="Zhang H."/>
            <person name="Bastida-Corcuera F.D."/>
            <person name="Simoes-Barbosa A."/>
            <person name="Brown M.T."/>
            <person name="Hayes R.D."/>
            <person name="Mukherjee M."/>
            <person name="Okumura C.Y."/>
            <person name="Schneider R."/>
            <person name="Smith A.J."/>
            <person name="Vanacova S."/>
            <person name="Villalvazo M."/>
            <person name="Haas B.J."/>
            <person name="Pertea M."/>
            <person name="Feldblyum T.V."/>
            <person name="Utterback T.R."/>
            <person name="Shu C.L."/>
            <person name="Osoegawa K."/>
            <person name="de Jong P.J."/>
            <person name="Hrdy I."/>
            <person name="Horvathova L."/>
            <person name="Zubacova Z."/>
            <person name="Dolezal P."/>
            <person name="Malik S.B."/>
            <person name="Logsdon J.M. Jr."/>
            <person name="Henze K."/>
            <person name="Gupta A."/>
            <person name="Wang C.C."/>
            <person name="Dunne R.L."/>
            <person name="Upcroft J.A."/>
            <person name="Upcroft P."/>
            <person name="White O."/>
            <person name="Salzberg S.L."/>
            <person name="Tang P."/>
            <person name="Chiu C.-H."/>
            <person name="Lee Y.-S."/>
            <person name="Embley T.M."/>
            <person name="Coombs G.H."/>
            <person name="Mottram J.C."/>
            <person name="Tachezy J."/>
            <person name="Fraser-Liggett C.M."/>
            <person name="Johnson P.J."/>
        </authorList>
    </citation>
    <scope>NUCLEOTIDE SEQUENCE [LARGE SCALE GENOMIC DNA]</scope>
    <source>
        <strain evidence="3">G3</strain>
    </source>
</reference>
<feature type="transmembrane region" description="Helical" evidence="2">
    <location>
        <begin position="246"/>
        <end position="267"/>
    </location>
</feature>
<organism evidence="3 4">
    <name type="scientific">Trichomonas vaginalis (strain ATCC PRA-98 / G3)</name>
    <dbReference type="NCBI Taxonomy" id="412133"/>
    <lineage>
        <taxon>Eukaryota</taxon>
        <taxon>Metamonada</taxon>
        <taxon>Parabasalia</taxon>
        <taxon>Trichomonadida</taxon>
        <taxon>Trichomonadidae</taxon>
        <taxon>Trichomonas</taxon>
    </lineage>
</organism>
<evidence type="ECO:0000256" key="1">
    <source>
        <dbReference type="SAM" id="MobiDB-lite"/>
    </source>
</evidence>
<evidence type="ECO:0000313" key="4">
    <source>
        <dbReference type="Proteomes" id="UP000001542"/>
    </source>
</evidence>
<keyword evidence="2" id="KW-1133">Transmembrane helix</keyword>